<sequence>MVDTEMPNTLVAEFTSDMLHTLVEYFDYFACDEGVISIEVNMMGIWLEDPNTKTKKFVGKARLSEQQKKKMRQAEKCRKEH</sequence>
<dbReference type="OrthoDB" id="7775067at2"/>
<name>A0A347UCE7_9RHOB</name>
<keyword evidence="2" id="KW-1185">Reference proteome</keyword>
<accession>A0A347UCE7</accession>
<dbReference type="KEGG" id="pamo:BAR1_00395"/>
<dbReference type="AlphaFoldDB" id="A0A347UCE7"/>
<evidence type="ECO:0000313" key="2">
    <source>
        <dbReference type="Proteomes" id="UP000261704"/>
    </source>
</evidence>
<reference evidence="1 2" key="1">
    <citation type="submission" date="2018-09" db="EMBL/GenBank/DDBJ databases">
        <title>Profundibacter amoris BAR1 gen. nov., sp. nov., a new member of the Roseobacter clade isolated at Lokis Castle Vent Field on the Arctic Mid-Oceanic Ridge.</title>
        <authorList>
            <person name="Le Moine Bauer S."/>
            <person name="Sjoeberg A.G."/>
            <person name="L'Haridon S."/>
            <person name="Stokke R."/>
            <person name="Roalkvam I."/>
            <person name="Steen I.H."/>
            <person name="Dahle H."/>
        </authorList>
    </citation>
    <scope>NUCLEOTIDE SEQUENCE [LARGE SCALE GENOMIC DNA]</scope>
    <source>
        <strain evidence="1 2">BAR1</strain>
    </source>
</reference>
<evidence type="ECO:0000313" key="1">
    <source>
        <dbReference type="EMBL" id="AXX96525.1"/>
    </source>
</evidence>
<proteinExistence type="predicted"/>
<dbReference type="EMBL" id="CP032125">
    <property type="protein sequence ID" value="AXX96525.1"/>
    <property type="molecule type" value="Genomic_DNA"/>
</dbReference>
<protein>
    <submittedName>
        <fullName evidence="1">Uncharacterized protein</fullName>
    </submittedName>
</protein>
<dbReference type="Proteomes" id="UP000261704">
    <property type="component" value="Chromosome"/>
</dbReference>
<gene>
    <name evidence="1" type="ORF">BAR1_00395</name>
</gene>
<organism evidence="1 2">
    <name type="scientific">Profundibacter amoris</name>
    <dbReference type="NCBI Taxonomy" id="2171755"/>
    <lineage>
        <taxon>Bacteria</taxon>
        <taxon>Pseudomonadati</taxon>
        <taxon>Pseudomonadota</taxon>
        <taxon>Alphaproteobacteria</taxon>
        <taxon>Rhodobacterales</taxon>
        <taxon>Paracoccaceae</taxon>
        <taxon>Profundibacter</taxon>
    </lineage>
</organism>